<keyword evidence="3" id="KW-1185">Reference proteome</keyword>
<gene>
    <name evidence="2" type="ORF">ACFS2C_13485</name>
</gene>
<dbReference type="Pfam" id="PF26312">
    <property type="entry name" value="DUF8083"/>
    <property type="match status" value="1"/>
</dbReference>
<name>A0ABW5WDD4_9PSEU</name>
<evidence type="ECO:0000313" key="2">
    <source>
        <dbReference type="EMBL" id="MFD2800410.1"/>
    </source>
</evidence>
<sequence>MLRPFVAYLRVYEPLSAFGDTPDGQLVKAVEAAQLTRATAGERELFLWLKSQASTPPRLLPAETAGGTAVPSSRADVLVLDPDEVPTAGSAEVGPGPLVCPLELRPRSAAALVGFLGEAHPALRAAVLDAVGVSAETVRARANAALRDLYGTSMHVLSTTWTVPLPWFSLIDPGERKLVLGTGQDDPERELSWRTAMTDALRRVAEAEELSRNALGDEAGPTEILNETSRWLANFHPASAVELDYGGLVQLIDDPTLESDTSAEEVHGILEALRSGAVEDIAELFQTLRDYWGELAARERFN</sequence>
<evidence type="ECO:0000259" key="1">
    <source>
        <dbReference type="Pfam" id="PF26312"/>
    </source>
</evidence>
<dbReference type="Proteomes" id="UP001597478">
    <property type="component" value="Unassembled WGS sequence"/>
</dbReference>
<accession>A0ABW5WDD4</accession>
<comment type="caution">
    <text evidence="2">The sequence shown here is derived from an EMBL/GenBank/DDBJ whole genome shotgun (WGS) entry which is preliminary data.</text>
</comment>
<dbReference type="RefSeq" id="WP_377393887.1">
    <property type="nucleotide sequence ID" value="NZ_JBHSAN010000047.1"/>
</dbReference>
<dbReference type="InterPro" id="IPR058396">
    <property type="entry name" value="DUF8083"/>
</dbReference>
<proteinExistence type="predicted"/>
<reference evidence="3" key="1">
    <citation type="journal article" date="2019" name="Int. J. Syst. Evol. Microbiol.">
        <title>The Global Catalogue of Microorganisms (GCM) 10K type strain sequencing project: providing services to taxonomists for standard genome sequencing and annotation.</title>
        <authorList>
            <consortium name="The Broad Institute Genomics Platform"/>
            <consortium name="The Broad Institute Genome Sequencing Center for Infectious Disease"/>
            <person name="Wu L."/>
            <person name="Ma J."/>
        </authorList>
    </citation>
    <scope>NUCLEOTIDE SEQUENCE [LARGE SCALE GENOMIC DNA]</scope>
    <source>
        <strain evidence="3">IBRC-M 10906</strain>
    </source>
</reference>
<dbReference type="EMBL" id="JBHUOF010000015">
    <property type="protein sequence ID" value="MFD2800410.1"/>
    <property type="molecule type" value="Genomic_DNA"/>
</dbReference>
<evidence type="ECO:0000313" key="3">
    <source>
        <dbReference type="Proteomes" id="UP001597478"/>
    </source>
</evidence>
<protein>
    <recommendedName>
        <fullName evidence="1">DUF8083 domain-containing protein</fullName>
    </recommendedName>
</protein>
<feature type="domain" description="DUF8083" evidence="1">
    <location>
        <begin position="5"/>
        <end position="299"/>
    </location>
</feature>
<organism evidence="2 3">
    <name type="scientific">Prauserella oleivorans</name>
    <dbReference type="NCBI Taxonomy" id="1478153"/>
    <lineage>
        <taxon>Bacteria</taxon>
        <taxon>Bacillati</taxon>
        <taxon>Actinomycetota</taxon>
        <taxon>Actinomycetes</taxon>
        <taxon>Pseudonocardiales</taxon>
        <taxon>Pseudonocardiaceae</taxon>
        <taxon>Prauserella</taxon>
    </lineage>
</organism>